<name>A0A432YVD5_9GAMM</name>
<comment type="caution">
    <text evidence="2">The sequence shown here is derived from an EMBL/GenBank/DDBJ whole genome shotgun (WGS) entry which is preliminary data.</text>
</comment>
<reference evidence="3" key="1">
    <citation type="journal article" date="2018" name="Front. Microbiol.">
        <title>Genome-Based Analysis Reveals the Taxonomy and Diversity of the Family Idiomarinaceae.</title>
        <authorList>
            <person name="Liu Y."/>
            <person name="Lai Q."/>
            <person name="Shao Z."/>
        </authorList>
    </citation>
    <scope>NUCLEOTIDE SEQUENCE [LARGE SCALE GENOMIC DNA]</scope>
    <source>
        <strain evidence="3">R22</strain>
    </source>
</reference>
<accession>A0A432YVD5</accession>
<sequence>MLLPRLSITFPAAFSAAGFSFLNTLKVPRRQAGQASVELLIVWPVIVASVMTFVQALIIWWGQQTLTVANQYAVRSGSINHGKTSAMVNTVVAGMAGLKPQLDTDNPVAAAAQSIAKQRLHFAQFGQLHVLSPTENDFRQFSEWRWDDEQEREVREISVDHYQARAAENETEQWHQARILVIETYWCLPLEIPIAGEFLAATQRLLSGSKAATYCAGRSLVYDRPLWALSNTAQHVMLSGYRNSF</sequence>
<evidence type="ECO:0000313" key="3">
    <source>
        <dbReference type="Proteomes" id="UP000288058"/>
    </source>
</evidence>
<evidence type="ECO:0008006" key="4">
    <source>
        <dbReference type="Google" id="ProtNLM"/>
    </source>
</evidence>
<keyword evidence="3" id="KW-1185">Reference proteome</keyword>
<dbReference type="Proteomes" id="UP000288058">
    <property type="component" value="Unassembled WGS sequence"/>
</dbReference>
<protein>
    <recommendedName>
        <fullName evidence="4">Pilus assembly protein</fullName>
    </recommendedName>
</protein>
<evidence type="ECO:0000313" key="2">
    <source>
        <dbReference type="EMBL" id="RUO67280.1"/>
    </source>
</evidence>
<proteinExistence type="predicted"/>
<dbReference type="AlphaFoldDB" id="A0A432YVD5"/>
<feature type="transmembrane region" description="Helical" evidence="1">
    <location>
        <begin position="6"/>
        <end position="25"/>
    </location>
</feature>
<keyword evidence="1" id="KW-0472">Membrane</keyword>
<feature type="transmembrane region" description="Helical" evidence="1">
    <location>
        <begin position="37"/>
        <end position="61"/>
    </location>
</feature>
<dbReference type="EMBL" id="PIQC01000007">
    <property type="protein sequence ID" value="RUO67280.1"/>
    <property type="molecule type" value="Genomic_DNA"/>
</dbReference>
<dbReference type="OrthoDB" id="6237896at2"/>
<gene>
    <name evidence="2" type="ORF">CWI78_10565</name>
</gene>
<evidence type="ECO:0000256" key="1">
    <source>
        <dbReference type="SAM" id="Phobius"/>
    </source>
</evidence>
<keyword evidence="1" id="KW-0812">Transmembrane</keyword>
<dbReference type="RefSeq" id="WP_126782766.1">
    <property type="nucleotide sequence ID" value="NZ_PIQC01000007.1"/>
</dbReference>
<organism evidence="2 3">
    <name type="scientific">Idiomarina ramblicola</name>
    <dbReference type="NCBI Taxonomy" id="263724"/>
    <lineage>
        <taxon>Bacteria</taxon>
        <taxon>Pseudomonadati</taxon>
        <taxon>Pseudomonadota</taxon>
        <taxon>Gammaproteobacteria</taxon>
        <taxon>Alteromonadales</taxon>
        <taxon>Idiomarinaceae</taxon>
        <taxon>Idiomarina</taxon>
    </lineage>
</organism>
<keyword evidence="1" id="KW-1133">Transmembrane helix</keyword>